<dbReference type="InterPro" id="IPR017853">
    <property type="entry name" value="GH"/>
</dbReference>
<dbReference type="AlphaFoldDB" id="A0A1Y2CTM2"/>
<keyword evidence="2" id="KW-0378">Hydrolase</keyword>
<dbReference type="GO" id="GO:0005975">
    <property type="term" value="P:carbohydrate metabolic process"/>
    <property type="evidence" value="ECO:0007669"/>
    <property type="project" value="InterPro"/>
</dbReference>
<keyword evidence="3" id="KW-1185">Reference proteome</keyword>
<feature type="domain" description="GH18" evidence="1">
    <location>
        <begin position="1"/>
        <end position="246"/>
    </location>
</feature>
<dbReference type="Gene3D" id="3.20.20.80">
    <property type="entry name" value="Glycosidases"/>
    <property type="match status" value="1"/>
</dbReference>
<gene>
    <name evidence="2" type="ORF">BCR33DRAFT_528679</name>
</gene>
<dbReference type="GO" id="GO:0016787">
    <property type="term" value="F:hydrolase activity"/>
    <property type="evidence" value="ECO:0007669"/>
    <property type="project" value="UniProtKB-KW"/>
</dbReference>
<name>A0A1Y2CTM2_9FUNG</name>
<dbReference type="CDD" id="cd00598">
    <property type="entry name" value="GH18_chitinase-like"/>
    <property type="match status" value="1"/>
</dbReference>
<dbReference type="Proteomes" id="UP000193642">
    <property type="component" value="Unassembled WGS sequence"/>
</dbReference>
<dbReference type="PROSITE" id="PS51910">
    <property type="entry name" value="GH18_2"/>
    <property type="match status" value="1"/>
</dbReference>
<organism evidence="2 3">
    <name type="scientific">Rhizoclosmatium globosum</name>
    <dbReference type="NCBI Taxonomy" id="329046"/>
    <lineage>
        <taxon>Eukaryota</taxon>
        <taxon>Fungi</taxon>
        <taxon>Fungi incertae sedis</taxon>
        <taxon>Chytridiomycota</taxon>
        <taxon>Chytridiomycota incertae sedis</taxon>
        <taxon>Chytridiomycetes</taxon>
        <taxon>Chytridiales</taxon>
        <taxon>Chytriomycetaceae</taxon>
        <taxon>Rhizoclosmatium</taxon>
    </lineage>
</organism>
<evidence type="ECO:0000259" key="1">
    <source>
        <dbReference type="PROSITE" id="PS51910"/>
    </source>
</evidence>
<evidence type="ECO:0000313" key="2">
    <source>
        <dbReference type="EMBL" id="ORY50408.1"/>
    </source>
</evidence>
<proteinExistence type="predicted"/>
<sequence length="246" mass="27148">MLAFWLDNGGPWDVLRGWTQLDPDTRQSYLDAYHKAGKIVLVSAFGATEWPTRDGIDPITSANRIADFVIQFGLDGVDVDYEDSDAFNAGTAEQWLITYTKTLRLRLPASRYTISHAPQAPYFFPNSYPGGGYLAVHKAVGGMIDFYNVQFYNQGSLSYDTCQSLFYDAQGSSVFEIARNGVPLNKIVVGKPITHQGAVNSGYMDPWKLAACIPDAKAKGWSGGVMGWQYSLDPSFQWISAVSSQL</sequence>
<reference evidence="2 3" key="1">
    <citation type="submission" date="2016-07" db="EMBL/GenBank/DDBJ databases">
        <title>Pervasive Adenine N6-methylation of Active Genes in Fungi.</title>
        <authorList>
            <consortium name="DOE Joint Genome Institute"/>
            <person name="Mondo S.J."/>
            <person name="Dannebaum R.O."/>
            <person name="Kuo R.C."/>
            <person name="Labutti K."/>
            <person name="Haridas S."/>
            <person name="Kuo A."/>
            <person name="Salamov A."/>
            <person name="Ahrendt S.R."/>
            <person name="Lipzen A."/>
            <person name="Sullivan W."/>
            <person name="Andreopoulos W.B."/>
            <person name="Clum A."/>
            <person name="Lindquist E."/>
            <person name="Daum C."/>
            <person name="Ramamoorthy G.K."/>
            <person name="Gryganskyi A."/>
            <person name="Culley D."/>
            <person name="Magnuson J.K."/>
            <person name="James T.Y."/>
            <person name="O'Malley M.A."/>
            <person name="Stajich J.E."/>
            <person name="Spatafora J.W."/>
            <person name="Visel A."/>
            <person name="Grigoriev I.V."/>
        </authorList>
    </citation>
    <scope>NUCLEOTIDE SEQUENCE [LARGE SCALE GENOMIC DNA]</scope>
    <source>
        <strain evidence="2 3">JEL800</strain>
    </source>
</reference>
<dbReference type="SUPFAM" id="SSF51445">
    <property type="entry name" value="(Trans)glycosidases"/>
    <property type="match status" value="1"/>
</dbReference>
<dbReference type="OrthoDB" id="2131278at2759"/>
<protein>
    <submittedName>
        <fullName evidence="2">Glycoside hydrolase</fullName>
    </submittedName>
</protein>
<evidence type="ECO:0000313" key="3">
    <source>
        <dbReference type="Proteomes" id="UP000193642"/>
    </source>
</evidence>
<comment type="caution">
    <text evidence="2">The sequence shown here is derived from an EMBL/GenBank/DDBJ whole genome shotgun (WGS) entry which is preliminary data.</text>
</comment>
<dbReference type="InterPro" id="IPR001223">
    <property type="entry name" value="Glyco_hydro18_cat"/>
</dbReference>
<accession>A0A1Y2CTM2</accession>
<dbReference type="EMBL" id="MCGO01000007">
    <property type="protein sequence ID" value="ORY50408.1"/>
    <property type="molecule type" value="Genomic_DNA"/>
</dbReference>